<sequence length="44" mass="4725">MGGRFRIGASKAARRIPCKSAIATILTLLALLVKIRFVRAAKNA</sequence>
<keyword evidence="1" id="KW-1133">Transmembrane helix</keyword>
<accession>A0A2T5GA92</accession>
<comment type="caution">
    <text evidence="2">The sequence shown here is derived from an EMBL/GenBank/DDBJ whole genome shotgun (WGS) entry which is preliminary data.</text>
</comment>
<evidence type="ECO:0000313" key="3">
    <source>
        <dbReference type="Proteomes" id="UP000244016"/>
    </source>
</evidence>
<dbReference type="Proteomes" id="UP000244016">
    <property type="component" value="Unassembled WGS sequence"/>
</dbReference>
<keyword evidence="1" id="KW-0472">Membrane</keyword>
<feature type="transmembrane region" description="Helical" evidence="1">
    <location>
        <begin position="21"/>
        <end position="38"/>
    </location>
</feature>
<evidence type="ECO:0000256" key="1">
    <source>
        <dbReference type="SAM" id="Phobius"/>
    </source>
</evidence>
<reference evidence="2 3" key="1">
    <citation type="submission" date="2017-08" db="EMBL/GenBank/DDBJ databases">
        <title>Burning lignite coal seam in the remote Altai Mountains harbors a hydrogen-driven thermophilic microbial community.</title>
        <authorList>
            <person name="Kadnikov V.V."/>
            <person name="Mardanov A.V."/>
            <person name="Ivasenko D."/>
            <person name="Beletsky A.V."/>
            <person name="Karnachuk O.V."/>
            <person name="Ravin N.V."/>
        </authorList>
    </citation>
    <scope>NUCLEOTIDE SEQUENCE [LARGE SCALE GENOMIC DNA]</scope>
    <source>
        <strain evidence="2">AL31</strain>
    </source>
</reference>
<dbReference type="AlphaFoldDB" id="A0A2T5GA92"/>
<evidence type="ECO:0000313" key="2">
    <source>
        <dbReference type="EMBL" id="PTQ53095.1"/>
    </source>
</evidence>
<keyword evidence="1" id="KW-0812">Transmembrane</keyword>
<name>A0A2T5GA92_9BACL</name>
<proteinExistence type="predicted"/>
<organism evidence="2 3">
    <name type="scientific">Brockia lithotrophica</name>
    <dbReference type="NCBI Taxonomy" id="933949"/>
    <lineage>
        <taxon>Bacteria</taxon>
        <taxon>Bacillati</taxon>
        <taxon>Bacillota</taxon>
        <taxon>Bacilli</taxon>
        <taxon>Bacillales</taxon>
        <taxon>Bacillales Family X. Incertae Sedis</taxon>
        <taxon>Brockia</taxon>
    </lineage>
</organism>
<dbReference type="EMBL" id="PEBW01000001">
    <property type="protein sequence ID" value="PTQ53095.1"/>
    <property type="molecule type" value="Genomic_DNA"/>
</dbReference>
<protein>
    <submittedName>
        <fullName evidence="2">Uncharacterized protein</fullName>
    </submittedName>
</protein>
<gene>
    <name evidence="2" type="ORF">BLITH_0175</name>
</gene>